<dbReference type="RefSeq" id="WP_142088243.1">
    <property type="nucleotide sequence ID" value="NZ_CP035485.1"/>
</dbReference>
<gene>
    <name evidence="2" type="ORF">EPH95_06110</name>
</gene>
<dbReference type="SUPFAM" id="SSF53041">
    <property type="entry name" value="Resolvase-like"/>
    <property type="match status" value="1"/>
</dbReference>
<dbReference type="KEGG" id="sale:EPH95_06110"/>
<dbReference type="InterPro" id="IPR006119">
    <property type="entry name" value="Resolv_N"/>
</dbReference>
<dbReference type="OrthoDB" id="9797501at2"/>
<accession>A0A514LG30</accession>
<dbReference type="Pfam" id="PF02796">
    <property type="entry name" value="HTH_7"/>
    <property type="match status" value="1"/>
</dbReference>
<dbReference type="InterPro" id="IPR006120">
    <property type="entry name" value="Resolvase_HTH_dom"/>
</dbReference>
<evidence type="ECO:0000259" key="1">
    <source>
        <dbReference type="PROSITE" id="PS51736"/>
    </source>
</evidence>
<dbReference type="EMBL" id="CP035485">
    <property type="protein sequence ID" value="QDI90803.1"/>
    <property type="molecule type" value="Genomic_DNA"/>
</dbReference>
<dbReference type="AlphaFoldDB" id="A0A514LG30"/>
<keyword evidence="3" id="KW-1185">Reference proteome</keyword>
<proteinExistence type="predicted"/>
<dbReference type="Proteomes" id="UP000319756">
    <property type="component" value="Chromosome"/>
</dbReference>
<reference evidence="3" key="1">
    <citation type="submission" date="2019-01" db="EMBL/GenBank/DDBJ databases">
        <title>Genomic analysis of Salicibibacter sp. NKC3-5.</title>
        <authorList>
            <person name="Oh Y.J."/>
        </authorList>
    </citation>
    <scope>NUCLEOTIDE SEQUENCE [LARGE SCALE GENOMIC DNA]</scope>
    <source>
        <strain evidence="3">NKC3-5</strain>
    </source>
</reference>
<evidence type="ECO:0000313" key="2">
    <source>
        <dbReference type="EMBL" id="QDI90803.1"/>
    </source>
</evidence>
<dbReference type="GO" id="GO:0003677">
    <property type="term" value="F:DNA binding"/>
    <property type="evidence" value="ECO:0007669"/>
    <property type="project" value="InterPro"/>
</dbReference>
<dbReference type="Gene3D" id="3.40.50.1390">
    <property type="entry name" value="Resolvase, N-terminal catalytic domain"/>
    <property type="match status" value="1"/>
</dbReference>
<evidence type="ECO:0000313" key="3">
    <source>
        <dbReference type="Proteomes" id="UP000319756"/>
    </source>
</evidence>
<feature type="domain" description="Resolvase/invertase-type recombinase catalytic" evidence="1">
    <location>
        <begin position="2"/>
        <end position="138"/>
    </location>
</feature>
<organism evidence="2 3">
    <name type="scientific">Salicibibacter halophilus</name>
    <dbReference type="NCBI Taxonomy" id="2502791"/>
    <lineage>
        <taxon>Bacteria</taxon>
        <taxon>Bacillati</taxon>
        <taxon>Bacillota</taxon>
        <taxon>Bacilli</taxon>
        <taxon>Bacillales</taxon>
        <taxon>Bacillaceae</taxon>
        <taxon>Salicibibacter</taxon>
    </lineage>
</organism>
<dbReference type="Gene3D" id="1.10.10.60">
    <property type="entry name" value="Homeodomain-like"/>
    <property type="match status" value="1"/>
</dbReference>
<dbReference type="Pfam" id="PF00239">
    <property type="entry name" value="Resolvase"/>
    <property type="match status" value="1"/>
</dbReference>
<protein>
    <submittedName>
        <fullName evidence="2">Recombinase family protein</fullName>
    </submittedName>
</protein>
<dbReference type="GO" id="GO:0000150">
    <property type="term" value="F:DNA strand exchange activity"/>
    <property type="evidence" value="ECO:0007669"/>
    <property type="project" value="InterPro"/>
</dbReference>
<name>A0A514LG30_9BACI</name>
<dbReference type="SMART" id="SM00857">
    <property type="entry name" value="Resolvase"/>
    <property type="match status" value="1"/>
</dbReference>
<dbReference type="PROSITE" id="PS51736">
    <property type="entry name" value="RECOMBINASES_3"/>
    <property type="match status" value="1"/>
</dbReference>
<sequence length="192" mass="22468">MVKLAYTRVVSEQQNARDQVQQMEAMQIDDFYHEQASGVSQSYPERKQLLENIKAGDEIHVTELPKLIQSIEDLLDMILHLREKDALLYSLAESWMDFSDQNPYNDYFLSIVEGLQQLSADIRKMRRQEGVEAAKDEGKYKGRKKTYDTEHPGMNHAIELYREGRHTVKKICEITQISRASLYRELKRRAES</sequence>
<dbReference type="InterPro" id="IPR036162">
    <property type="entry name" value="Resolvase-like_N_sf"/>
</dbReference>